<reference evidence="1 2" key="1">
    <citation type="submission" date="2024-11" db="EMBL/GenBank/DDBJ databases">
        <authorList>
            <person name="Heng Y.C."/>
            <person name="Lim A.C.H."/>
            <person name="Lee J.K.Y."/>
            <person name="Kittelmann S."/>
        </authorList>
    </citation>
    <scope>NUCLEOTIDE SEQUENCE [LARGE SCALE GENOMIC DNA]</scope>
    <source>
        <strain evidence="1 2">WILCCON 0185</strain>
    </source>
</reference>
<dbReference type="PANTHER" id="PTHR34374">
    <property type="entry name" value="LARGE RIBOSOMAL RNA SUBUNIT ACCUMULATION PROTEIN YCED HOMOLOG 1, CHLOROPLASTIC"/>
    <property type="match status" value="1"/>
</dbReference>
<organism evidence="1 2">
    <name type="scientific">Candidatus Clostridium stratigraminis</name>
    <dbReference type="NCBI Taxonomy" id="3381661"/>
    <lineage>
        <taxon>Bacteria</taxon>
        <taxon>Bacillati</taxon>
        <taxon>Bacillota</taxon>
        <taxon>Clostridia</taxon>
        <taxon>Eubacteriales</taxon>
        <taxon>Clostridiaceae</taxon>
        <taxon>Clostridium</taxon>
    </lineage>
</organism>
<dbReference type="PANTHER" id="PTHR34374:SF1">
    <property type="entry name" value="LARGE RIBOSOMAL RNA SUBUNIT ACCUMULATION PROTEIN YCED HOMOLOG 1, CHLOROPLASTIC"/>
    <property type="match status" value="1"/>
</dbReference>
<comment type="caution">
    <text evidence="1">The sequence shown here is derived from an EMBL/GenBank/DDBJ whole genome shotgun (WGS) entry which is preliminary data.</text>
</comment>
<accession>A0ABW8T360</accession>
<sequence>MKIDVIDLIAKKASKKKVHLVSSMENFYDDGEYIQFLKPVTLDGDVSISENVIRLEGKVTTELGLSCSRCLTSFNYNIDIQIHENFSNNPDNKDDEIIFIDSDIIDITENIKNNIILSLPIKKLCKDDCKGLCQVCGINLNVSSCNCTRDLVDPRLAKLKDLFSAN</sequence>
<protein>
    <submittedName>
        <fullName evidence="1">YceD family protein</fullName>
    </submittedName>
</protein>
<dbReference type="Proteomes" id="UP001623591">
    <property type="component" value="Unassembled WGS sequence"/>
</dbReference>
<gene>
    <name evidence="1" type="ORF">ACJDUG_08340</name>
</gene>
<proteinExistence type="predicted"/>
<name>A0ABW8T360_9CLOT</name>
<dbReference type="RefSeq" id="WP_406769441.1">
    <property type="nucleotide sequence ID" value="NZ_JBJHZZ010000004.1"/>
</dbReference>
<evidence type="ECO:0000313" key="1">
    <source>
        <dbReference type="EMBL" id="MFL0246979.1"/>
    </source>
</evidence>
<dbReference type="Pfam" id="PF02620">
    <property type="entry name" value="YceD"/>
    <property type="match status" value="1"/>
</dbReference>
<dbReference type="InterPro" id="IPR003772">
    <property type="entry name" value="YceD"/>
</dbReference>
<keyword evidence="2" id="KW-1185">Reference proteome</keyword>
<dbReference type="EMBL" id="JBJHZZ010000004">
    <property type="protein sequence ID" value="MFL0246979.1"/>
    <property type="molecule type" value="Genomic_DNA"/>
</dbReference>
<evidence type="ECO:0000313" key="2">
    <source>
        <dbReference type="Proteomes" id="UP001623591"/>
    </source>
</evidence>